<feature type="compositionally biased region" description="Low complexity" evidence="1">
    <location>
        <begin position="204"/>
        <end position="215"/>
    </location>
</feature>
<evidence type="ECO:0000313" key="3">
    <source>
        <dbReference type="EMBL" id="PNU04186.1"/>
    </source>
</evidence>
<feature type="compositionally biased region" description="Low complexity" evidence="1">
    <location>
        <begin position="605"/>
        <end position="648"/>
    </location>
</feature>
<feature type="region of interest" description="Disordered" evidence="1">
    <location>
        <begin position="358"/>
        <end position="523"/>
    </location>
</feature>
<accession>A0A2K2FZG8</accession>
<feature type="compositionally biased region" description="Polar residues" evidence="1">
    <location>
        <begin position="581"/>
        <end position="591"/>
    </location>
</feature>
<feature type="compositionally biased region" description="Low complexity" evidence="1">
    <location>
        <begin position="358"/>
        <end position="374"/>
    </location>
</feature>
<feature type="compositionally biased region" description="Basic and acidic residues" evidence="1">
    <location>
        <begin position="243"/>
        <end position="275"/>
    </location>
</feature>
<proteinExistence type="predicted"/>
<keyword evidence="4" id="KW-1185">Reference proteome</keyword>
<evidence type="ECO:0000256" key="2">
    <source>
        <dbReference type="SAM" id="SignalP"/>
    </source>
</evidence>
<sequence length="666" mass="65695">MIQSTAPTLSAALLSPAGTASASIPGAADGFAALLGAAPAPGAAGPTVAAVGDAGAAAVAHTAKLADTAAITAATVQAAQPLPDAIKGALQGLAALTRQAGAALQPDPVAPAGTPVAMPRETAVLRDQAALAVPPETSHIALATRLAAAAQPSPAGAPPSSPDAPVDASAALQALPVASQAPAVAAPAPQRPVTAAGIKVGKTPAADPAAEATPPLVQQAGGKDGKLDGNILPPAADPFRPASRAEPRVAKPSEPRTENPLDKAAERPLRDEAGKTDAATAPSVVVEQAVPTSVSMPLAAILPAAPVLASAAPPPPADEPAPQGDRSAAAPTIAPEVRAMRFEPIEIVRAASAAPIQSAPAPTTSQASSPVAAPISSEPTAEPVAGAERPMPAPQPMQPDATARGHGAAPRSDALAQSPVTAQAEAETAPVFRPANPARQQPSEAGDGDAPAARESQVEVKADAPATRTVHTPTQPFAPVQSAETPASASTGVPGSVTGTAPAGETPHDFDTLVSRMAEAREAAAPHVVRTAFEHAEFGRVAMQLGQDEGGLSVTLTSRDADFAPAVQAAAAAMAGGSAGNTDQPRQDNPASSQQQSGQSGGQNSGQNSFGGAQAQSSQNQNSQGQNQGQNQGQQRSGGQPSRQQDGQASGQQRPRSDQKQGGVYA</sequence>
<dbReference type="OrthoDB" id="7511439at2"/>
<evidence type="ECO:0000256" key="1">
    <source>
        <dbReference type="SAM" id="MobiDB-lite"/>
    </source>
</evidence>
<feature type="compositionally biased region" description="Polar residues" evidence="1">
    <location>
        <begin position="482"/>
        <end position="499"/>
    </location>
</feature>
<dbReference type="RefSeq" id="WP_103096476.1">
    <property type="nucleotide sequence ID" value="NZ_LYMM01000039.1"/>
</dbReference>
<dbReference type="EMBL" id="LYMM01000039">
    <property type="protein sequence ID" value="PNU04186.1"/>
    <property type="molecule type" value="Genomic_DNA"/>
</dbReference>
<feature type="signal peptide" evidence="2">
    <location>
        <begin position="1"/>
        <end position="22"/>
    </location>
</feature>
<gene>
    <name evidence="3" type="ORF">A8V01_21300</name>
</gene>
<feature type="region of interest" description="Disordered" evidence="1">
    <location>
        <begin position="204"/>
        <end position="280"/>
    </location>
</feature>
<evidence type="ECO:0000313" key="4">
    <source>
        <dbReference type="Proteomes" id="UP000236327"/>
    </source>
</evidence>
<dbReference type="AlphaFoldDB" id="A0A2K2FZG8"/>
<comment type="caution">
    <text evidence="3">The sequence shown here is derived from an EMBL/GenBank/DDBJ whole genome shotgun (WGS) entry which is preliminary data.</text>
</comment>
<feature type="region of interest" description="Disordered" evidence="1">
    <location>
        <begin position="570"/>
        <end position="666"/>
    </location>
</feature>
<keyword evidence="2" id="KW-0732">Signal</keyword>
<dbReference type="Proteomes" id="UP000236327">
    <property type="component" value="Unassembled WGS sequence"/>
</dbReference>
<reference evidence="3 4" key="1">
    <citation type="submission" date="2016-05" db="EMBL/GenBank/DDBJ databases">
        <title>Complete genome sequence of Novosphingobium guangzhouense SA925(T).</title>
        <authorList>
            <person name="Sha S."/>
        </authorList>
    </citation>
    <scope>NUCLEOTIDE SEQUENCE [LARGE SCALE GENOMIC DNA]</scope>
    <source>
        <strain evidence="3 4">SA925</strain>
    </source>
</reference>
<protein>
    <recommendedName>
        <fullName evidence="5">Flagellar hook-length control protein-like C-terminal domain-containing protein</fullName>
    </recommendedName>
</protein>
<feature type="chain" id="PRO_5014383423" description="Flagellar hook-length control protein-like C-terminal domain-containing protein" evidence="2">
    <location>
        <begin position="23"/>
        <end position="666"/>
    </location>
</feature>
<evidence type="ECO:0008006" key="5">
    <source>
        <dbReference type="Google" id="ProtNLM"/>
    </source>
</evidence>
<name>A0A2K2FZG8_9SPHN</name>
<organism evidence="3 4">
    <name type="scientific">Novosphingobium guangzhouense</name>
    <dbReference type="NCBI Taxonomy" id="1850347"/>
    <lineage>
        <taxon>Bacteria</taxon>
        <taxon>Pseudomonadati</taxon>
        <taxon>Pseudomonadota</taxon>
        <taxon>Alphaproteobacteria</taxon>
        <taxon>Sphingomonadales</taxon>
        <taxon>Sphingomonadaceae</taxon>
        <taxon>Novosphingobium</taxon>
    </lineage>
</organism>